<dbReference type="eggNOG" id="ENOG502ZY8N">
    <property type="taxonomic scope" value="Bacteria"/>
</dbReference>
<dbReference type="PATRIC" id="fig|1346791.3.peg.2979"/>
<dbReference type="STRING" id="1346791.M529_15460"/>
<evidence type="ECO:0000313" key="1">
    <source>
        <dbReference type="EMBL" id="EQB31313.1"/>
    </source>
</evidence>
<reference evidence="1 2" key="1">
    <citation type="journal article" date="2013" name="Genome Announc.">
        <title>Draft Genome Sequence of Sphingobium ummariense Strain RL-3, a Hexachlorocyclohexane-Degrading Bacterium.</title>
        <authorList>
            <person name="Kohli P."/>
            <person name="Dua A."/>
            <person name="Sangwan N."/>
            <person name="Oldach P."/>
            <person name="Khurana J.P."/>
            <person name="Lal R."/>
        </authorList>
    </citation>
    <scope>NUCLEOTIDE SEQUENCE [LARGE SCALE GENOMIC DNA]</scope>
    <source>
        <strain evidence="1 2">RL-3</strain>
    </source>
</reference>
<dbReference type="Pfam" id="PF13852">
    <property type="entry name" value="DUF4197"/>
    <property type="match status" value="1"/>
</dbReference>
<dbReference type="OrthoDB" id="9789685at2"/>
<dbReference type="InterPro" id="IPR025245">
    <property type="entry name" value="DUF4197"/>
</dbReference>
<sequence>MMSDTPISVPRRSLLAAGAILPFMALAGCATTMGRYGLEDGVRRLLELSTQRAFARLTEPGGFYDDQITRIAVPDLGGSGSGAILGAILRTNAVRNRIAMALNDVAVDLADGAAPIVMDRVRSMSIADAVGVLRGGPTAATDLLARDARGAVVEALLPGMTRALRSDLFEIMSAALSASSGSGLTAMADNVTDQIGTAIFRAIGREEAAIRADPRSTRDPVLIGLLGL</sequence>
<dbReference type="RefSeq" id="WP_021318830.1">
    <property type="nucleotide sequence ID" value="NZ_AUWY01000106.1"/>
</dbReference>
<dbReference type="Proteomes" id="UP000015523">
    <property type="component" value="Unassembled WGS sequence"/>
</dbReference>
<evidence type="ECO:0000313" key="2">
    <source>
        <dbReference type="Proteomes" id="UP000015523"/>
    </source>
</evidence>
<keyword evidence="2" id="KW-1185">Reference proteome</keyword>
<protein>
    <recommendedName>
        <fullName evidence="3">DUF4197 domain-containing protein</fullName>
    </recommendedName>
</protein>
<proteinExistence type="predicted"/>
<dbReference type="AlphaFoldDB" id="T0KCT9"/>
<accession>T0KCT9</accession>
<dbReference type="EMBL" id="AUWY01000106">
    <property type="protein sequence ID" value="EQB31313.1"/>
    <property type="molecule type" value="Genomic_DNA"/>
</dbReference>
<organism evidence="1 2">
    <name type="scientific">Sphingobium ummariense RL-3</name>
    <dbReference type="NCBI Taxonomy" id="1346791"/>
    <lineage>
        <taxon>Bacteria</taxon>
        <taxon>Pseudomonadati</taxon>
        <taxon>Pseudomonadota</taxon>
        <taxon>Alphaproteobacteria</taxon>
        <taxon>Sphingomonadales</taxon>
        <taxon>Sphingomonadaceae</taxon>
        <taxon>Sphingobium</taxon>
    </lineage>
</organism>
<evidence type="ECO:0008006" key="3">
    <source>
        <dbReference type="Google" id="ProtNLM"/>
    </source>
</evidence>
<comment type="caution">
    <text evidence="1">The sequence shown here is derived from an EMBL/GenBank/DDBJ whole genome shotgun (WGS) entry which is preliminary data.</text>
</comment>
<name>T0KCT9_9SPHN</name>
<gene>
    <name evidence="1" type="ORF">M529_15460</name>
</gene>